<dbReference type="STRING" id="126156.SAMN05421670_0218"/>
<feature type="domain" description="Insertion element IS150 protein InsJ-like helix-turn-helix" evidence="2">
    <location>
        <begin position="97"/>
        <end position="149"/>
    </location>
</feature>
<accession>A0A1I6B7R9</accession>
<proteinExistence type="inferred from homology"/>
<dbReference type="OrthoDB" id="5690222at2"/>
<evidence type="ECO:0000313" key="4">
    <source>
        <dbReference type="Proteomes" id="UP000198734"/>
    </source>
</evidence>
<dbReference type="EMBL" id="FOXU01000012">
    <property type="protein sequence ID" value="SFQ76847.1"/>
    <property type="molecule type" value="Genomic_DNA"/>
</dbReference>
<evidence type="ECO:0000256" key="1">
    <source>
        <dbReference type="ARBA" id="ARBA00038232"/>
    </source>
</evidence>
<evidence type="ECO:0000259" key="2">
    <source>
        <dbReference type="Pfam" id="PF13518"/>
    </source>
</evidence>
<dbReference type="Proteomes" id="UP000198734">
    <property type="component" value="Unassembled WGS sequence"/>
</dbReference>
<evidence type="ECO:0000313" key="3">
    <source>
        <dbReference type="EMBL" id="SFQ76847.1"/>
    </source>
</evidence>
<dbReference type="AlphaFoldDB" id="A0A1I6B7R9"/>
<gene>
    <name evidence="3" type="ORF">SAMN05421670_0218</name>
</gene>
<dbReference type="InterPro" id="IPR055247">
    <property type="entry name" value="InsJ-like_HTH"/>
</dbReference>
<dbReference type="InterPro" id="IPR010921">
    <property type="entry name" value="Trp_repressor/repl_initiator"/>
</dbReference>
<sequence length="217" mass="25002">MSSLANDTNMVLNGCCTPKVRVINLTFGVFYMAKYSQGFKLKIVQEYLKGQLGYFLLGQKYGMPSSTPIRHWVRAYKAFGEEGLQQKTKHKEYPVQFKLDVLNFMKQTGASYQDAVIQFNMNHPSLIATWNSKFLKEGVEGLKHAKGRPSMSKKIKDTAIKVEKTMSREEQLEGENELLRLEVAYLKKLKAFRENPDAFLEKHKQRLPLNLKKKDSD</sequence>
<dbReference type="InterPro" id="IPR052057">
    <property type="entry name" value="IS150/IS1296_orfA-like"/>
</dbReference>
<organism evidence="3 4">
    <name type="scientific">Psychrobacillus psychrotolerans</name>
    <dbReference type="NCBI Taxonomy" id="126156"/>
    <lineage>
        <taxon>Bacteria</taxon>
        <taxon>Bacillati</taxon>
        <taxon>Bacillota</taxon>
        <taxon>Bacilli</taxon>
        <taxon>Bacillales</taxon>
        <taxon>Bacillaceae</taxon>
        <taxon>Psychrobacillus</taxon>
    </lineage>
</organism>
<dbReference type="Gene3D" id="1.10.10.10">
    <property type="entry name" value="Winged helix-like DNA-binding domain superfamily/Winged helix DNA-binding domain"/>
    <property type="match status" value="2"/>
</dbReference>
<name>A0A1I6B7R9_9BACI</name>
<dbReference type="InterPro" id="IPR036388">
    <property type="entry name" value="WH-like_DNA-bd_sf"/>
</dbReference>
<dbReference type="Pfam" id="PF13518">
    <property type="entry name" value="HTH_28"/>
    <property type="match status" value="2"/>
</dbReference>
<dbReference type="PANTHER" id="PTHR33795:SF1">
    <property type="entry name" value="INSERTION ELEMENT IS150 PROTEIN INSJ"/>
    <property type="match status" value="1"/>
</dbReference>
<protein>
    <submittedName>
        <fullName evidence="3">Transposase</fullName>
    </submittedName>
</protein>
<comment type="similarity">
    <text evidence="1">Belongs to the IS150/IS1296 orfA family.</text>
</comment>
<dbReference type="SUPFAM" id="SSF48295">
    <property type="entry name" value="TrpR-like"/>
    <property type="match status" value="1"/>
</dbReference>
<reference evidence="4" key="1">
    <citation type="submission" date="2016-10" db="EMBL/GenBank/DDBJ databases">
        <authorList>
            <person name="Varghese N."/>
            <person name="Submissions S."/>
        </authorList>
    </citation>
    <scope>NUCLEOTIDE SEQUENCE [LARGE SCALE GENOMIC DNA]</scope>
    <source>
        <strain evidence="4">DSM 11706</strain>
    </source>
</reference>
<dbReference type="GO" id="GO:0043565">
    <property type="term" value="F:sequence-specific DNA binding"/>
    <property type="evidence" value="ECO:0007669"/>
    <property type="project" value="InterPro"/>
</dbReference>
<dbReference type="PANTHER" id="PTHR33795">
    <property type="entry name" value="INSERTION ELEMENT IS150 PROTEIN INSJ"/>
    <property type="match status" value="1"/>
</dbReference>
<keyword evidence="4" id="KW-1185">Reference proteome</keyword>
<feature type="domain" description="Insertion element IS150 protein InsJ-like helix-turn-helix" evidence="2">
    <location>
        <begin position="39"/>
        <end position="87"/>
    </location>
</feature>